<organism evidence="1">
    <name type="scientific">hydrothermal vent metagenome</name>
    <dbReference type="NCBI Taxonomy" id="652676"/>
    <lineage>
        <taxon>unclassified sequences</taxon>
        <taxon>metagenomes</taxon>
        <taxon>ecological metagenomes</taxon>
    </lineage>
</organism>
<proteinExistence type="predicted"/>
<sequence>MTLIFKDGLNKKINSLCAVFEFPVFISLMNTGNAADETF</sequence>
<evidence type="ECO:0000313" key="1">
    <source>
        <dbReference type="EMBL" id="VAW45226.1"/>
    </source>
</evidence>
<reference evidence="1" key="1">
    <citation type="submission" date="2018-06" db="EMBL/GenBank/DDBJ databases">
        <authorList>
            <person name="Zhirakovskaya E."/>
        </authorList>
    </citation>
    <scope>NUCLEOTIDE SEQUENCE</scope>
</reference>
<dbReference type="AlphaFoldDB" id="A0A3B0WL90"/>
<accession>A0A3B0WL90</accession>
<name>A0A3B0WL90_9ZZZZ</name>
<dbReference type="EMBL" id="UOFA01000168">
    <property type="protein sequence ID" value="VAW45226.1"/>
    <property type="molecule type" value="Genomic_DNA"/>
</dbReference>
<protein>
    <submittedName>
        <fullName evidence="1">Uncharacterized protein</fullName>
    </submittedName>
</protein>
<gene>
    <name evidence="1" type="ORF">MNBD_GAMMA02-687</name>
</gene>